<evidence type="ECO:0000256" key="1">
    <source>
        <dbReference type="SAM" id="MobiDB-lite"/>
    </source>
</evidence>
<keyword evidence="2" id="KW-0732">Signal</keyword>
<sequence>MPPFLNLLIRSGVICLSLMTADGAVAFSQFEGDTGRFGGGKDGIIAVPLPPLPGTGSQRPIPQSEGSGPAPAAGGQSNDKPEPKDRHRGGGLPGAGGGEVEGTDQGEVPISSEDEEVGHPATLTRPEAPSGKDTPSSPVKYQAEPTAPTREGTGPRVGKPSLQDGTSPAGDAASAVPLAAEIGYGDDKLPEPVKAMRLRLIEAARTGEIEQLRPMVETGDDGTVLSFGDAPKDPIEFLQQNSGDGEGVEILAIMLDLLDSGYARVEPDGSDEIYVWPYFTQVDVAKLTKPQLVELLQIVTAGDYQSMVDFGAYNFYRIGITPDGKMQFFVAGD</sequence>
<organism evidence="3 4">
    <name type="scientific">Jiella pelagia</name>
    <dbReference type="NCBI Taxonomy" id="2986949"/>
    <lineage>
        <taxon>Bacteria</taxon>
        <taxon>Pseudomonadati</taxon>
        <taxon>Pseudomonadota</taxon>
        <taxon>Alphaproteobacteria</taxon>
        <taxon>Hyphomicrobiales</taxon>
        <taxon>Aurantimonadaceae</taxon>
        <taxon>Jiella</taxon>
    </lineage>
</organism>
<accession>A0ABY7C046</accession>
<gene>
    <name evidence="3" type="ORF">OH818_04060</name>
</gene>
<evidence type="ECO:0000313" key="3">
    <source>
        <dbReference type="EMBL" id="WAP69449.1"/>
    </source>
</evidence>
<feature type="region of interest" description="Disordered" evidence="1">
    <location>
        <begin position="41"/>
        <end position="172"/>
    </location>
</feature>
<keyword evidence="4" id="KW-1185">Reference proteome</keyword>
<name>A0ABY7C046_9HYPH</name>
<proteinExistence type="predicted"/>
<protein>
    <submittedName>
        <fullName evidence="3">Uncharacterized protein</fullName>
    </submittedName>
</protein>
<reference evidence="3" key="1">
    <citation type="submission" date="2022-12" db="EMBL/GenBank/DDBJ databases">
        <title>Jiella pelagia sp. nov., isolated from phosphonate enriched culture of Northwest Pacific surface seawater.</title>
        <authorList>
            <person name="Shin D.Y."/>
            <person name="Hwang C.Y."/>
        </authorList>
    </citation>
    <scope>NUCLEOTIDE SEQUENCE</scope>
    <source>
        <strain evidence="3">HL-NP1</strain>
    </source>
</reference>
<feature type="chain" id="PRO_5047155255" evidence="2">
    <location>
        <begin position="27"/>
        <end position="333"/>
    </location>
</feature>
<feature type="compositionally biased region" description="Low complexity" evidence="1">
    <location>
        <begin position="62"/>
        <end position="77"/>
    </location>
</feature>
<evidence type="ECO:0000256" key="2">
    <source>
        <dbReference type="SAM" id="SignalP"/>
    </source>
</evidence>
<feature type="signal peptide" evidence="2">
    <location>
        <begin position="1"/>
        <end position="26"/>
    </location>
</feature>
<feature type="compositionally biased region" description="Gly residues" evidence="1">
    <location>
        <begin position="90"/>
        <end position="100"/>
    </location>
</feature>
<dbReference type="Proteomes" id="UP001164020">
    <property type="component" value="Chromosome"/>
</dbReference>
<evidence type="ECO:0000313" key="4">
    <source>
        <dbReference type="Proteomes" id="UP001164020"/>
    </source>
</evidence>
<dbReference type="RefSeq" id="WP_268881887.1">
    <property type="nucleotide sequence ID" value="NZ_CP114029.1"/>
</dbReference>
<dbReference type="EMBL" id="CP114029">
    <property type="protein sequence ID" value="WAP69449.1"/>
    <property type="molecule type" value="Genomic_DNA"/>
</dbReference>